<dbReference type="InterPro" id="IPR024508">
    <property type="entry name" value="DUF3226"/>
</dbReference>
<name>A0A450TQL7_9GAMM</name>
<dbReference type="Pfam" id="PF11536">
    <property type="entry name" value="DUF3226"/>
    <property type="match status" value="1"/>
</dbReference>
<dbReference type="EMBL" id="CAADEY010000257">
    <property type="protein sequence ID" value="VFJ70366.1"/>
    <property type="molecule type" value="Genomic_DNA"/>
</dbReference>
<evidence type="ECO:0000313" key="1">
    <source>
        <dbReference type="EMBL" id="VFJ70366.1"/>
    </source>
</evidence>
<accession>A0A450TQL7</accession>
<protein>
    <submittedName>
        <fullName evidence="1">Uncharacterized protein</fullName>
    </submittedName>
</protein>
<sequence>MSENLLIVESDNDRYFIEALIDYLNLPDVEVGHPICNVDEFECLDGISNLESRLTRLTFQIDKTGIKKLGIILDANKVGIGRIF</sequence>
<reference evidence="1" key="1">
    <citation type="submission" date="2019-02" db="EMBL/GenBank/DDBJ databases">
        <authorList>
            <person name="Gruber-Vodicka R. H."/>
            <person name="Seah K. B. B."/>
        </authorList>
    </citation>
    <scope>NUCLEOTIDE SEQUENCE</scope>
    <source>
        <strain evidence="1">BECK_DK161</strain>
    </source>
</reference>
<dbReference type="AlphaFoldDB" id="A0A450TQL7"/>
<gene>
    <name evidence="1" type="ORF">BECKDK2373C_GA0170839_12571</name>
</gene>
<organism evidence="1">
    <name type="scientific">Candidatus Kentrum sp. DK</name>
    <dbReference type="NCBI Taxonomy" id="2126562"/>
    <lineage>
        <taxon>Bacteria</taxon>
        <taxon>Pseudomonadati</taxon>
        <taxon>Pseudomonadota</taxon>
        <taxon>Gammaproteobacteria</taxon>
        <taxon>Candidatus Kentrum</taxon>
    </lineage>
</organism>
<proteinExistence type="predicted"/>